<sequence>MMEDNAISNGMIKLDASNYYLQKPMMEDLLYCKDLYEPIVRDKISTSVKEEDWRVLNRKALSMIRLYINHNIFHHVANDTNTYDLWHKLESMYEQKTTLNKASVIKWLAKLEYRDGSSIIEHLNVFQGHVN</sequence>
<dbReference type="EMBL" id="GBRH01238634">
    <property type="protein sequence ID" value="JAD59261.1"/>
    <property type="molecule type" value="Transcribed_RNA"/>
</dbReference>
<accession>A0A0A9B7D2</accession>
<protein>
    <recommendedName>
        <fullName evidence="2">Retrovirus-related Pol polyprotein from transposon TNT 1-94</fullName>
    </recommendedName>
</protein>
<dbReference type="Pfam" id="PF14223">
    <property type="entry name" value="Retrotran_gag_2"/>
    <property type="match status" value="1"/>
</dbReference>
<reference evidence="1" key="1">
    <citation type="submission" date="2014-09" db="EMBL/GenBank/DDBJ databases">
        <authorList>
            <person name="Magalhaes I.L.F."/>
            <person name="Oliveira U."/>
            <person name="Santos F.R."/>
            <person name="Vidigal T.H.D.A."/>
            <person name="Brescovit A.D."/>
            <person name="Santos A.J."/>
        </authorList>
    </citation>
    <scope>NUCLEOTIDE SEQUENCE</scope>
    <source>
        <tissue evidence="1">Shoot tissue taken approximately 20 cm above the soil surface</tissue>
    </source>
</reference>
<organism evidence="1">
    <name type="scientific">Arundo donax</name>
    <name type="common">Giant reed</name>
    <name type="synonym">Donax arundinaceus</name>
    <dbReference type="NCBI Taxonomy" id="35708"/>
    <lineage>
        <taxon>Eukaryota</taxon>
        <taxon>Viridiplantae</taxon>
        <taxon>Streptophyta</taxon>
        <taxon>Embryophyta</taxon>
        <taxon>Tracheophyta</taxon>
        <taxon>Spermatophyta</taxon>
        <taxon>Magnoliopsida</taxon>
        <taxon>Liliopsida</taxon>
        <taxon>Poales</taxon>
        <taxon>Poaceae</taxon>
        <taxon>PACMAD clade</taxon>
        <taxon>Arundinoideae</taxon>
        <taxon>Arundineae</taxon>
        <taxon>Arundo</taxon>
    </lineage>
</organism>
<dbReference type="AlphaFoldDB" id="A0A0A9B7D2"/>
<evidence type="ECO:0008006" key="2">
    <source>
        <dbReference type="Google" id="ProtNLM"/>
    </source>
</evidence>
<proteinExistence type="predicted"/>
<reference evidence="1" key="2">
    <citation type="journal article" date="2015" name="Data Brief">
        <title>Shoot transcriptome of the giant reed, Arundo donax.</title>
        <authorList>
            <person name="Barrero R.A."/>
            <person name="Guerrero F.D."/>
            <person name="Moolhuijzen P."/>
            <person name="Goolsby J.A."/>
            <person name="Tidwell J."/>
            <person name="Bellgard S.E."/>
            <person name="Bellgard M.I."/>
        </authorList>
    </citation>
    <scope>NUCLEOTIDE SEQUENCE</scope>
    <source>
        <tissue evidence="1">Shoot tissue taken approximately 20 cm above the soil surface</tissue>
    </source>
</reference>
<name>A0A0A9B7D2_ARUDO</name>
<evidence type="ECO:0000313" key="1">
    <source>
        <dbReference type="EMBL" id="JAD59261.1"/>
    </source>
</evidence>